<evidence type="ECO:0000259" key="9">
    <source>
        <dbReference type="Pfam" id="PF00324"/>
    </source>
</evidence>
<comment type="caution">
    <text evidence="10">The sequence shown here is derived from an EMBL/GenBank/DDBJ whole genome shotgun (WGS) entry which is preliminary data.</text>
</comment>
<dbReference type="Proteomes" id="UP000697127">
    <property type="component" value="Unassembled WGS sequence"/>
</dbReference>
<dbReference type="GO" id="GO:0016020">
    <property type="term" value="C:membrane"/>
    <property type="evidence" value="ECO:0007669"/>
    <property type="project" value="UniProtKB-SubCell"/>
</dbReference>
<dbReference type="EMBL" id="PUHW01000071">
    <property type="protein sequence ID" value="KAG0689593.1"/>
    <property type="molecule type" value="Genomic_DNA"/>
</dbReference>
<evidence type="ECO:0000256" key="8">
    <source>
        <dbReference type="SAM" id="Phobius"/>
    </source>
</evidence>
<keyword evidence="5" id="KW-0029">Amino-acid transport</keyword>
<feature type="transmembrane region" description="Helical" evidence="8">
    <location>
        <begin position="84"/>
        <end position="105"/>
    </location>
</feature>
<dbReference type="PIRSF" id="PIRSF006060">
    <property type="entry name" value="AA_transporter"/>
    <property type="match status" value="1"/>
</dbReference>
<feature type="transmembrane region" description="Helical" evidence="8">
    <location>
        <begin position="290"/>
        <end position="308"/>
    </location>
</feature>
<evidence type="ECO:0000256" key="3">
    <source>
        <dbReference type="ARBA" id="ARBA00022448"/>
    </source>
</evidence>
<dbReference type="PROSITE" id="PS00218">
    <property type="entry name" value="AMINO_ACID_PERMEASE_1"/>
    <property type="match status" value="1"/>
</dbReference>
<evidence type="ECO:0000256" key="1">
    <source>
        <dbReference type="ARBA" id="ARBA00004141"/>
    </source>
</evidence>
<feature type="transmembrane region" description="Helical" evidence="8">
    <location>
        <begin position="489"/>
        <end position="509"/>
    </location>
</feature>
<evidence type="ECO:0000256" key="4">
    <source>
        <dbReference type="ARBA" id="ARBA00022692"/>
    </source>
</evidence>
<feature type="transmembrane region" description="Helical" evidence="8">
    <location>
        <begin position="384"/>
        <end position="401"/>
    </location>
</feature>
<evidence type="ECO:0000256" key="7">
    <source>
        <dbReference type="ARBA" id="ARBA00023136"/>
    </source>
</evidence>
<keyword evidence="6 8" id="KW-1133">Transmembrane helix</keyword>
<gene>
    <name evidence="10" type="ORF">C6P40_004799</name>
</gene>
<evidence type="ECO:0000256" key="5">
    <source>
        <dbReference type="ARBA" id="ARBA00022970"/>
    </source>
</evidence>
<proteinExistence type="inferred from homology"/>
<evidence type="ECO:0000313" key="11">
    <source>
        <dbReference type="Proteomes" id="UP000697127"/>
    </source>
</evidence>
<dbReference type="PANTHER" id="PTHR43341">
    <property type="entry name" value="AMINO ACID PERMEASE"/>
    <property type="match status" value="1"/>
</dbReference>
<feature type="transmembrane region" description="Helical" evidence="8">
    <location>
        <begin position="413"/>
        <end position="437"/>
    </location>
</feature>
<dbReference type="Pfam" id="PF00324">
    <property type="entry name" value="AA_permease"/>
    <property type="match status" value="1"/>
</dbReference>
<dbReference type="Gene3D" id="1.20.1740.10">
    <property type="entry name" value="Amino acid/polyamine transporter I"/>
    <property type="match status" value="1"/>
</dbReference>
<accession>A0A9P6WP52</accession>
<organism evidence="10 11">
    <name type="scientific">Pichia californica</name>
    <dbReference type="NCBI Taxonomy" id="460514"/>
    <lineage>
        <taxon>Eukaryota</taxon>
        <taxon>Fungi</taxon>
        <taxon>Dikarya</taxon>
        <taxon>Ascomycota</taxon>
        <taxon>Saccharomycotina</taxon>
        <taxon>Pichiomycetes</taxon>
        <taxon>Pichiales</taxon>
        <taxon>Pichiaceae</taxon>
        <taxon>Pichia</taxon>
    </lineage>
</organism>
<feature type="transmembrane region" description="Helical" evidence="8">
    <location>
        <begin position="57"/>
        <end position="78"/>
    </location>
</feature>
<comment type="similarity">
    <text evidence="2">Belongs to the amino acid-polyamine-organocation (APC) superfamily. YAT (TC 2.A.3.10) family.</text>
</comment>
<dbReference type="FunFam" id="1.20.1740.10:FF:000006">
    <property type="entry name" value="General amino acid permease"/>
    <property type="match status" value="1"/>
</dbReference>
<evidence type="ECO:0000256" key="2">
    <source>
        <dbReference type="ARBA" id="ARBA00006983"/>
    </source>
</evidence>
<dbReference type="InterPro" id="IPR050524">
    <property type="entry name" value="APC_YAT"/>
</dbReference>
<feature type="transmembrane region" description="Helical" evidence="8">
    <location>
        <begin position="458"/>
        <end position="477"/>
    </location>
</feature>
<name>A0A9P6WP52_9ASCO</name>
<keyword evidence="7 8" id="KW-0472">Membrane</keyword>
<dbReference type="AlphaFoldDB" id="A0A9P6WP52"/>
<feature type="transmembrane region" description="Helical" evidence="8">
    <location>
        <begin position="165"/>
        <end position="187"/>
    </location>
</feature>
<dbReference type="InterPro" id="IPR004840">
    <property type="entry name" value="Amino_acid_permease_CS"/>
</dbReference>
<sequence>MSKIEQGKDIEENSSDVIIIREDSFIGLNEAEANENKNTEYEEEEIVLPRAFKPRHVSMLAIASAIGTGLIIGTGTALKRGGPASLFIAYCFTGSIMMIVLMSLGEMAAFSPMDKAFSGYPGRYVDPALGFAAGWNYVFKYSIVLSANLSALGVIIQYWRKDLNVSIFISIFLVLVFVSNWFSVTAYGELEFWCSVVKFIILVICFITCLVITCGGSPTHHTIGFQYWREQAFVEYLVEGNTGKFLGFWACVIQSCFSFVGSETVGIVFGEAPNPKKYIPIATKQVLFRIGFFYIFGVFILTLAVSPFNPKLATSGSNAAASPFVIAFKSAHIKVLPDFINASLLFFVGSSANSDLYLTSRSLYGLAKDGLAPKIFGKLNRNGVPFYGCIFTSLFGLLAYMNANESSAVVFGYFTSTVTVFGILNWLNILLAYIGYYKATVVQNVPREDIPFRMWGQPYAAYIATFFTIVITFFNGYNAFVGGFKYKTFITTYIGIAAYIIMIVGYKFIYKTTRVTPETAVLYYNKNNFN</sequence>
<keyword evidence="11" id="KW-1185">Reference proteome</keyword>
<feature type="transmembrane region" description="Helical" evidence="8">
    <location>
        <begin position="199"/>
        <end position="218"/>
    </location>
</feature>
<comment type="subcellular location">
    <subcellularLocation>
        <location evidence="1">Membrane</location>
        <topology evidence="1">Multi-pass membrane protein</topology>
    </subcellularLocation>
</comment>
<keyword evidence="4 8" id="KW-0812">Transmembrane</keyword>
<evidence type="ECO:0000313" key="10">
    <source>
        <dbReference type="EMBL" id="KAG0689593.1"/>
    </source>
</evidence>
<protein>
    <recommendedName>
        <fullName evidence="9">Amino acid permease/ SLC12A domain-containing protein</fullName>
    </recommendedName>
</protein>
<dbReference type="InterPro" id="IPR004841">
    <property type="entry name" value="AA-permease/SLC12A_dom"/>
</dbReference>
<dbReference type="GO" id="GO:0015171">
    <property type="term" value="F:amino acid transmembrane transporter activity"/>
    <property type="evidence" value="ECO:0007669"/>
    <property type="project" value="TreeGrafter"/>
</dbReference>
<keyword evidence="3" id="KW-0813">Transport</keyword>
<feature type="transmembrane region" description="Helical" evidence="8">
    <location>
        <begin position="138"/>
        <end position="159"/>
    </location>
</feature>
<feature type="domain" description="Amino acid permease/ SLC12A" evidence="9">
    <location>
        <begin position="56"/>
        <end position="514"/>
    </location>
</feature>
<evidence type="ECO:0000256" key="6">
    <source>
        <dbReference type="ARBA" id="ARBA00022989"/>
    </source>
</evidence>
<dbReference type="PANTHER" id="PTHR43341:SF9">
    <property type="entry name" value="DICARBOXYLIC AMINO ACID PERMEASE"/>
    <property type="match status" value="1"/>
</dbReference>
<reference evidence="10" key="1">
    <citation type="submission" date="2020-11" db="EMBL/GenBank/DDBJ databases">
        <title>Kefir isolates.</title>
        <authorList>
            <person name="Marcisauskas S."/>
            <person name="Kim Y."/>
            <person name="Blasche S."/>
        </authorList>
    </citation>
    <scope>NUCLEOTIDE SEQUENCE</scope>
    <source>
        <strain evidence="10">Olga-1</strain>
    </source>
</reference>